<keyword evidence="1" id="KW-0812">Transmembrane</keyword>
<gene>
    <name evidence="2" type="ORF">FQP34_20960</name>
</gene>
<proteinExistence type="predicted"/>
<organism evidence="2 3">
    <name type="scientific">Peribacillus simplex</name>
    <dbReference type="NCBI Taxonomy" id="1478"/>
    <lineage>
        <taxon>Bacteria</taxon>
        <taxon>Bacillati</taxon>
        <taxon>Bacillota</taxon>
        <taxon>Bacilli</taxon>
        <taxon>Bacillales</taxon>
        <taxon>Bacillaceae</taxon>
        <taxon>Peribacillus</taxon>
    </lineage>
</organism>
<sequence>MNVTDLLILSVVIGVINGYKDKKFKMKSFFKTSLTFFILGLIFIITGNLFLNDLLDKYLPSEEYGIWLFGGLLLLYPIFIQQLKDFKKRPPTLFVNYLKGAIL</sequence>
<dbReference type="Proteomes" id="UP000317770">
    <property type="component" value="Unassembled WGS sequence"/>
</dbReference>
<reference evidence="2 3" key="1">
    <citation type="submission" date="2019-07" db="EMBL/GenBank/DDBJ databases">
        <title>Genome assembly of Bacillus simplex strain GGC-P6A.</title>
        <authorList>
            <person name="Jennings M.E."/>
            <person name="Barton H.A."/>
        </authorList>
    </citation>
    <scope>NUCLEOTIDE SEQUENCE [LARGE SCALE GENOMIC DNA]</scope>
    <source>
        <strain evidence="2 3">GGC-P6A</strain>
    </source>
</reference>
<feature type="transmembrane region" description="Helical" evidence="1">
    <location>
        <begin position="29"/>
        <end position="52"/>
    </location>
</feature>
<evidence type="ECO:0000313" key="3">
    <source>
        <dbReference type="Proteomes" id="UP000317770"/>
    </source>
</evidence>
<dbReference type="EMBL" id="VNKI01000011">
    <property type="protein sequence ID" value="TVX77625.1"/>
    <property type="molecule type" value="Genomic_DNA"/>
</dbReference>
<comment type="caution">
    <text evidence="2">The sequence shown here is derived from an EMBL/GenBank/DDBJ whole genome shotgun (WGS) entry which is preliminary data.</text>
</comment>
<protein>
    <submittedName>
        <fullName evidence="2">Uncharacterized protein</fullName>
    </submittedName>
</protein>
<dbReference type="AlphaFoldDB" id="A0A8B5XSP3"/>
<evidence type="ECO:0000256" key="1">
    <source>
        <dbReference type="SAM" id="Phobius"/>
    </source>
</evidence>
<keyword evidence="1" id="KW-1133">Transmembrane helix</keyword>
<name>A0A8B5XSP3_9BACI</name>
<dbReference type="RefSeq" id="WP_144480163.1">
    <property type="nucleotide sequence ID" value="NZ_VNKI01000011.1"/>
</dbReference>
<evidence type="ECO:0000313" key="2">
    <source>
        <dbReference type="EMBL" id="TVX77625.1"/>
    </source>
</evidence>
<feature type="transmembrane region" description="Helical" evidence="1">
    <location>
        <begin position="64"/>
        <end position="80"/>
    </location>
</feature>
<keyword evidence="1" id="KW-0472">Membrane</keyword>
<accession>A0A8B5XSP3</accession>